<sequence>MKKLFYVVPVLIIGLCSCAKDLYNRPVTIDQMEFTNKAGEKYEEQFGRVNGWFLQKVKALEAEK</sequence>
<evidence type="ECO:0008006" key="3">
    <source>
        <dbReference type="Google" id="ProtNLM"/>
    </source>
</evidence>
<protein>
    <recommendedName>
        <fullName evidence="3">Lipoprotein</fullName>
    </recommendedName>
</protein>
<dbReference type="HOGENOM" id="CLU_2864008_0_0_10"/>
<dbReference type="RefSeq" id="WP_046309756.1">
    <property type="nucleotide sequence ID" value="NZ_CBCSCY010000001.1"/>
</dbReference>
<dbReference type="KEGG" id="pko:PKOR_06255"/>
<reference evidence="1 2" key="1">
    <citation type="journal article" date="2015" name="Sci. Rep.">
        <title>Unraveling adaptation of Pontibacter korlensis to radiation and infertility in desert through complete genome and comparative transcriptomic analysis.</title>
        <authorList>
            <person name="Dai J."/>
            <person name="Dai W."/>
            <person name="Qiu C."/>
            <person name="Yang Z."/>
            <person name="Zhang Y."/>
            <person name="Zhou M."/>
            <person name="Zhang L."/>
            <person name="Fang C."/>
            <person name="Gao Q."/>
            <person name="Yang Q."/>
            <person name="Li X."/>
            <person name="Wang Z."/>
            <person name="Wang Z."/>
            <person name="Jia Z."/>
            <person name="Chen X."/>
        </authorList>
    </citation>
    <scope>NUCLEOTIDE SEQUENCE [LARGE SCALE GENOMIC DNA]</scope>
    <source>
        <strain evidence="1 2">X14-1T</strain>
    </source>
</reference>
<keyword evidence="2" id="KW-1185">Reference proteome</keyword>
<dbReference type="AlphaFoldDB" id="A0A0E3ZFD1"/>
<accession>A0A0E3ZFD1</accession>
<dbReference type="Proteomes" id="UP000033109">
    <property type="component" value="Chromosome"/>
</dbReference>
<dbReference type="PROSITE" id="PS51257">
    <property type="entry name" value="PROKAR_LIPOPROTEIN"/>
    <property type="match status" value="1"/>
</dbReference>
<dbReference type="EMBL" id="CP009621">
    <property type="protein sequence ID" value="AKD02798.1"/>
    <property type="molecule type" value="Genomic_DNA"/>
</dbReference>
<evidence type="ECO:0000313" key="2">
    <source>
        <dbReference type="Proteomes" id="UP000033109"/>
    </source>
</evidence>
<dbReference type="PATRIC" id="fig|400092.3.peg.1393"/>
<proteinExistence type="predicted"/>
<name>A0A0E3ZFD1_9BACT</name>
<evidence type="ECO:0000313" key="1">
    <source>
        <dbReference type="EMBL" id="AKD02798.1"/>
    </source>
</evidence>
<gene>
    <name evidence="1" type="ORF">PKOR_06255</name>
</gene>
<organism evidence="1 2">
    <name type="scientific">Pontibacter korlensis</name>
    <dbReference type="NCBI Taxonomy" id="400092"/>
    <lineage>
        <taxon>Bacteria</taxon>
        <taxon>Pseudomonadati</taxon>
        <taxon>Bacteroidota</taxon>
        <taxon>Cytophagia</taxon>
        <taxon>Cytophagales</taxon>
        <taxon>Hymenobacteraceae</taxon>
        <taxon>Pontibacter</taxon>
    </lineage>
</organism>